<evidence type="ECO:0000256" key="2">
    <source>
        <dbReference type="ARBA" id="ARBA00023125"/>
    </source>
</evidence>
<protein>
    <submittedName>
        <fullName evidence="5">LuxR C-terminal-related transcriptional regulator</fullName>
    </submittedName>
</protein>
<keyword evidence="6" id="KW-1185">Reference proteome</keyword>
<evidence type="ECO:0000256" key="1">
    <source>
        <dbReference type="ARBA" id="ARBA00023015"/>
    </source>
</evidence>
<dbReference type="SUPFAM" id="SSF46894">
    <property type="entry name" value="C-terminal effector domain of the bipartite response regulators"/>
    <property type="match status" value="1"/>
</dbReference>
<dbReference type="SMART" id="SM00421">
    <property type="entry name" value="HTH_LUXR"/>
    <property type="match status" value="1"/>
</dbReference>
<dbReference type="Pfam" id="PF00196">
    <property type="entry name" value="GerE"/>
    <property type="match status" value="1"/>
</dbReference>
<name>A0ABT0G3Y7_9ACTN</name>
<keyword evidence="1" id="KW-0805">Transcription regulation</keyword>
<feature type="domain" description="HTH luxR-type" evidence="4">
    <location>
        <begin position="255"/>
        <end position="322"/>
    </location>
</feature>
<evidence type="ECO:0000313" key="6">
    <source>
        <dbReference type="Proteomes" id="UP001317259"/>
    </source>
</evidence>
<dbReference type="EMBL" id="JAKRKC020000002">
    <property type="protein sequence ID" value="MCK2219304.1"/>
    <property type="molecule type" value="Genomic_DNA"/>
</dbReference>
<dbReference type="PRINTS" id="PR00038">
    <property type="entry name" value="HTHLUXR"/>
</dbReference>
<sequence>MRRPAARGDRGGRAGLTHHRLTATGLLAAAEHGAADRETRAAARRALAEAAALGQRWLLPTLEAVRVAPLAAQGHHDRALAHARAAMSAARHLRHALGEVQAAQALALLGAEDAPPGDGTAVPFVPDARPRRVEALIAAGRLTEAAHVLAAMDDGQGRRAGRAERLRLEGVLLAARNVPKEAEQSLLRALGLVEGGARPLEEARVLLDLGRLLRRTGRRRAAAGRLAAARVVFARLGARPLAERCDRELAACGLEPQATARLGLTPQELSTATLVAHGLTNRQIATELLISVKTVEYHIGKIYTKLGIGSRAALAARVTAEGGEAAR</sequence>
<dbReference type="PROSITE" id="PS50043">
    <property type="entry name" value="HTH_LUXR_2"/>
    <property type="match status" value="1"/>
</dbReference>
<dbReference type="CDD" id="cd06170">
    <property type="entry name" value="LuxR_C_like"/>
    <property type="match status" value="1"/>
</dbReference>
<dbReference type="InterPro" id="IPR036388">
    <property type="entry name" value="WH-like_DNA-bd_sf"/>
</dbReference>
<evidence type="ECO:0000256" key="3">
    <source>
        <dbReference type="ARBA" id="ARBA00023163"/>
    </source>
</evidence>
<evidence type="ECO:0000259" key="4">
    <source>
        <dbReference type="PROSITE" id="PS50043"/>
    </source>
</evidence>
<dbReference type="Proteomes" id="UP001317259">
    <property type="component" value="Unassembled WGS sequence"/>
</dbReference>
<dbReference type="Gene3D" id="1.10.10.10">
    <property type="entry name" value="Winged helix-like DNA-binding domain superfamily/Winged helix DNA-binding domain"/>
    <property type="match status" value="1"/>
</dbReference>
<proteinExistence type="predicted"/>
<keyword evidence="3" id="KW-0804">Transcription</keyword>
<organism evidence="5 6">
    <name type="scientific">Actinomadura luzonensis</name>
    <dbReference type="NCBI Taxonomy" id="2805427"/>
    <lineage>
        <taxon>Bacteria</taxon>
        <taxon>Bacillati</taxon>
        <taxon>Actinomycetota</taxon>
        <taxon>Actinomycetes</taxon>
        <taxon>Streptosporangiales</taxon>
        <taxon>Thermomonosporaceae</taxon>
        <taxon>Actinomadura</taxon>
    </lineage>
</organism>
<dbReference type="PANTHER" id="PTHR44688">
    <property type="entry name" value="DNA-BINDING TRANSCRIPTIONAL ACTIVATOR DEVR_DOSR"/>
    <property type="match status" value="1"/>
</dbReference>
<keyword evidence="2" id="KW-0238">DNA-binding</keyword>
<dbReference type="RefSeq" id="WP_247815606.1">
    <property type="nucleotide sequence ID" value="NZ_JAKRKC020000002.1"/>
</dbReference>
<evidence type="ECO:0000313" key="5">
    <source>
        <dbReference type="EMBL" id="MCK2219304.1"/>
    </source>
</evidence>
<comment type="caution">
    <text evidence="5">The sequence shown here is derived from an EMBL/GenBank/DDBJ whole genome shotgun (WGS) entry which is preliminary data.</text>
</comment>
<reference evidence="5 6" key="1">
    <citation type="submission" date="2022-04" db="EMBL/GenBank/DDBJ databases">
        <title>Genome draft of Actinomadura sp. ATCC 31491.</title>
        <authorList>
            <person name="Shi X."/>
            <person name="Du Y."/>
        </authorList>
    </citation>
    <scope>NUCLEOTIDE SEQUENCE [LARGE SCALE GENOMIC DNA]</scope>
    <source>
        <strain evidence="5 6">ATCC 31491</strain>
    </source>
</reference>
<dbReference type="InterPro" id="IPR000792">
    <property type="entry name" value="Tscrpt_reg_LuxR_C"/>
</dbReference>
<accession>A0ABT0G3Y7</accession>
<gene>
    <name evidence="5" type="ORF">MF672_036745</name>
</gene>
<dbReference type="InterPro" id="IPR016032">
    <property type="entry name" value="Sig_transdc_resp-reg_C-effctor"/>
</dbReference>
<dbReference type="PANTHER" id="PTHR44688:SF16">
    <property type="entry name" value="DNA-BINDING TRANSCRIPTIONAL ACTIVATOR DEVR_DOSR"/>
    <property type="match status" value="1"/>
</dbReference>